<accession>A0AAN7W7A4</accession>
<reference evidence="2" key="1">
    <citation type="submission" date="2023-08" db="EMBL/GenBank/DDBJ databases">
        <title>Black Yeasts Isolated from many extreme environments.</title>
        <authorList>
            <person name="Coleine C."/>
            <person name="Stajich J.E."/>
            <person name="Selbmann L."/>
        </authorList>
    </citation>
    <scope>NUCLEOTIDE SEQUENCE</scope>
    <source>
        <strain evidence="2">CCFEE 5810</strain>
    </source>
</reference>
<gene>
    <name evidence="2" type="ORF">LTR97_008977</name>
</gene>
<keyword evidence="1" id="KW-0472">Membrane</keyword>
<protein>
    <submittedName>
        <fullName evidence="2">Uncharacterized protein</fullName>
    </submittedName>
</protein>
<feature type="transmembrane region" description="Helical" evidence="1">
    <location>
        <begin position="42"/>
        <end position="63"/>
    </location>
</feature>
<evidence type="ECO:0000313" key="2">
    <source>
        <dbReference type="EMBL" id="KAK5695469.1"/>
    </source>
</evidence>
<dbReference type="EMBL" id="JAVRQU010000014">
    <property type="protein sequence ID" value="KAK5695469.1"/>
    <property type="molecule type" value="Genomic_DNA"/>
</dbReference>
<proteinExistence type="predicted"/>
<dbReference type="AlphaFoldDB" id="A0AAN7W7A4"/>
<evidence type="ECO:0000256" key="1">
    <source>
        <dbReference type="SAM" id="Phobius"/>
    </source>
</evidence>
<feature type="transmembrane region" description="Helical" evidence="1">
    <location>
        <begin position="75"/>
        <end position="96"/>
    </location>
</feature>
<evidence type="ECO:0000313" key="3">
    <source>
        <dbReference type="Proteomes" id="UP001310594"/>
    </source>
</evidence>
<organism evidence="2 3">
    <name type="scientific">Elasticomyces elasticus</name>
    <dbReference type="NCBI Taxonomy" id="574655"/>
    <lineage>
        <taxon>Eukaryota</taxon>
        <taxon>Fungi</taxon>
        <taxon>Dikarya</taxon>
        <taxon>Ascomycota</taxon>
        <taxon>Pezizomycotina</taxon>
        <taxon>Dothideomycetes</taxon>
        <taxon>Dothideomycetidae</taxon>
        <taxon>Mycosphaerellales</taxon>
        <taxon>Teratosphaeriaceae</taxon>
        <taxon>Elasticomyces</taxon>
    </lineage>
</organism>
<comment type="caution">
    <text evidence="2">The sequence shown here is derived from an EMBL/GenBank/DDBJ whole genome shotgun (WGS) entry which is preliminary data.</text>
</comment>
<sequence length="115" mass="12381">MTRRLVAQSGATTTEILPTPENGSRPGHQDSIVNSARLAKQLMCTFNTAYVLAFLLMTAVLKINSTNLGIEIDFLQAMVAVIMVAACLDLPHYIAVMSVEVEYGLGFGGLYGSRT</sequence>
<keyword evidence="1" id="KW-0812">Transmembrane</keyword>
<name>A0AAN7W7A4_9PEZI</name>
<keyword evidence="1" id="KW-1133">Transmembrane helix</keyword>
<dbReference type="Proteomes" id="UP001310594">
    <property type="component" value="Unassembled WGS sequence"/>
</dbReference>